<feature type="non-terminal residue" evidence="2">
    <location>
        <position position="1"/>
    </location>
</feature>
<gene>
    <name evidence="2" type="ORF">WMSIL1_LOCUS9281</name>
</gene>
<organism evidence="2 3">
    <name type="scientific">Hymenolepis diminuta</name>
    <name type="common">Rat tapeworm</name>
    <dbReference type="NCBI Taxonomy" id="6216"/>
    <lineage>
        <taxon>Eukaryota</taxon>
        <taxon>Metazoa</taxon>
        <taxon>Spiralia</taxon>
        <taxon>Lophotrochozoa</taxon>
        <taxon>Platyhelminthes</taxon>
        <taxon>Cestoda</taxon>
        <taxon>Eucestoda</taxon>
        <taxon>Cyclophyllidea</taxon>
        <taxon>Hymenolepididae</taxon>
        <taxon>Hymenolepis</taxon>
    </lineage>
</organism>
<feature type="transmembrane region" description="Helical" evidence="1">
    <location>
        <begin position="68"/>
        <end position="86"/>
    </location>
</feature>
<evidence type="ECO:0000256" key="1">
    <source>
        <dbReference type="SAM" id="Phobius"/>
    </source>
</evidence>
<protein>
    <submittedName>
        <fullName evidence="2">Uncharacterized protein</fullName>
    </submittedName>
</protein>
<dbReference type="Proteomes" id="UP000321570">
    <property type="component" value="Unassembled WGS sequence"/>
</dbReference>
<proteinExistence type="predicted"/>
<sequence>GDPNRNFKNCLDFDQADLENFKFNPADKTIETQSKSLQFRQLQCESLYPRILCLTSNSKWAKQEQNTIWILFLLCGIGYSLAYMLARWRSLK</sequence>
<name>A0A564YT62_HYMDI</name>
<evidence type="ECO:0000313" key="2">
    <source>
        <dbReference type="EMBL" id="VUZ50415.1"/>
    </source>
</evidence>
<reference evidence="2 3" key="1">
    <citation type="submission" date="2019-07" db="EMBL/GenBank/DDBJ databases">
        <authorList>
            <person name="Jastrzebski P J."/>
            <person name="Paukszto L."/>
            <person name="Jastrzebski P J."/>
        </authorList>
    </citation>
    <scope>NUCLEOTIDE SEQUENCE [LARGE SCALE GENOMIC DNA]</scope>
    <source>
        <strain evidence="2 3">WMS-il1</strain>
    </source>
</reference>
<evidence type="ECO:0000313" key="3">
    <source>
        <dbReference type="Proteomes" id="UP000321570"/>
    </source>
</evidence>
<dbReference type="EMBL" id="CABIJS010000356">
    <property type="protein sequence ID" value="VUZ50415.1"/>
    <property type="molecule type" value="Genomic_DNA"/>
</dbReference>
<keyword evidence="3" id="KW-1185">Reference proteome</keyword>
<dbReference type="AlphaFoldDB" id="A0A564YT62"/>
<accession>A0A564YT62</accession>
<keyword evidence="1" id="KW-0472">Membrane</keyword>
<keyword evidence="1" id="KW-1133">Transmembrane helix</keyword>
<keyword evidence="1" id="KW-0812">Transmembrane</keyword>